<proteinExistence type="inferred from homology"/>
<dbReference type="InterPro" id="IPR020610">
    <property type="entry name" value="Thiolase_AS"/>
</dbReference>
<keyword evidence="4 7" id="KW-0012">Acyltransferase</keyword>
<dbReference type="PIRSF" id="PIRSF000429">
    <property type="entry name" value="Ac-CoA_Ac_transf"/>
    <property type="match status" value="1"/>
</dbReference>
<comment type="caution">
    <text evidence="10">The sequence shown here is derived from an EMBL/GenBank/DDBJ whole genome shotgun (WGS) entry which is preliminary data.</text>
</comment>
<evidence type="ECO:0000256" key="1">
    <source>
        <dbReference type="ARBA" id="ARBA00010982"/>
    </source>
</evidence>
<evidence type="ECO:0000256" key="3">
    <source>
        <dbReference type="ARBA" id="ARBA00022679"/>
    </source>
</evidence>
<evidence type="ECO:0000259" key="9">
    <source>
        <dbReference type="Pfam" id="PF02803"/>
    </source>
</evidence>
<evidence type="ECO:0000259" key="8">
    <source>
        <dbReference type="Pfam" id="PF00108"/>
    </source>
</evidence>
<evidence type="ECO:0000256" key="6">
    <source>
        <dbReference type="ARBA" id="ARBA00040529"/>
    </source>
</evidence>
<dbReference type="Proteomes" id="UP001165685">
    <property type="component" value="Unassembled WGS sequence"/>
</dbReference>
<dbReference type="RefSeq" id="WP_270675105.1">
    <property type="nucleotide sequence ID" value="NZ_JAQFWP010000001.1"/>
</dbReference>
<dbReference type="PANTHER" id="PTHR18919">
    <property type="entry name" value="ACETYL-COA C-ACYLTRANSFERASE"/>
    <property type="match status" value="1"/>
</dbReference>
<dbReference type="InterPro" id="IPR020615">
    <property type="entry name" value="Thiolase_acyl_enz_int_AS"/>
</dbReference>
<dbReference type="PROSITE" id="PS00099">
    <property type="entry name" value="THIOLASE_3"/>
    <property type="match status" value="1"/>
</dbReference>
<dbReference type="InterPro" id="IPR020613">
    <property type="entry name" value="Thiolase_CS"/>
</dbReference>
<reference evidence="10" key="1">
    <citation type="submission" date="2023-01" db="EMBL/GenBank/DDBJ databases">
        <title>Draft genome sequence of Nocardiopsis sp. LSu2-4 isolated from halophytes.</title>
        <authorList>
            <person name="Duangmal K."/>
            <person name="Chantavorakit T."/>
        </authorList>
    </citation>
    <scope>NUCLEOTIDE SEQUENCE</scope>
    <source>
        <strain evidence="10">LSu2-4</strain>
    </source>
</reference>
<evidence type="ECO:0000313" key="11">
    <source>
        <dbReference type="Proteomes" id="UP001165685"/>
    </source>
</evidence>
<dbReference type="EMBL" id="JAQFWP010000001">
    <property type="protein sequence ID" value="MDA2803049.1"/>
    <property type="molecule type" value="Genomic_DNA"/>
</dbReference>
<comment type="similarity">
    <text evidence="1 7">Belongs to the thiolase-like superfamily. Thiolase family.</text>
</comment>
<dbReference type="PROSITE" id="PS00098">
    <property type="entry name" value="THIOLASE_1"/>
    <property type="match status" value="1"/>
</dbReference>
<dbReference type="InterPro" id="IPR020616">
    <property type="entry name" value="Thiolase_N"/>
</dbReference>
<feature type="domain" description="Thiolase N-terminal" evidence="8">
    <location>
        <begin position="4"/>
        <end position="257"/>
    </location>
</feature>
<evidence type="ECO:0000256" key="5">
    <source>
        <dbReference type="ARBA" id="ARBA00030755"/>
    </source>
</evidence>
<dbReference type="Gene3D" id="3.40.47.10">
    <property type="match status" value="1"/>
</dbReference>
<feature type="domain" description="Thiolase C-terminal" evidence="9">
    <location>
        <begin position="269"/>
        <end position="390"/>
    </location>
</feature>
<dbReference type="InterPro" id="IPR020617">
    <property type="entry name" value="Thiolase_C"/>
</dbReference>
<name>A0ABT4TEB2_9ACTN</name>
<organism evidence="10 11">
    <name type="scientific">Nocardiopsis suaedae</name>
    <dbReference type="NCBI Taxonomy" id="3018444"/>
    <lineage>
        <taxon>Bacteria</taxon>
        <taxon>Bacillati</taxon>
        <taxon>Actinomycetota</taxon>
        <taxon>Actinomycetes</taxon>
        <taxon>Streptosporangiales</taxon>
        <taxon>Nocardiopsidaceae</taxon>
        <taxon>Nocardiopsis</taxon>
    </lineage>
</organism>
<evidence type="ECO:0000256" key="4">
    <source>
        <dbReference type="ARBA" id="ARBA00023315"/>
    </source>
</evidence>
<sequence>MNDVFVIDAVRTPFGRYGGALSGVRPDDLAAHAVSGLTARSPGLDPAAVDDVYFGDANGAGEDNRNVARMAALLAGLPVSVPGATLNRLCGSGLEAVIAANRAVAVGDASLVVAGGVESMSRAPWVMTKPEKGFPAGHGTLHSTTLGWRMVNPRMEPAWTASLGECTEQIADEFGIAREEQDAFALRSHERAAAAWAKGVFADEVVDVPGVELERDESVRETSAEKLAGLKPAFRTDGTITAGNASPLNDGAAAVLVGDAEAARAAGREPLARIVSRGVAAVEPNRFGVGPVAAAETALRRAGIGWGDLAAVELNEAFAAQALACVRSWDGLDPDIVNPNGGAIAIGHPLGASGARILGSLAHELRRRGGGWGLAAICIGVGQGLAAVLHA</sequence>
<dbReference type="InterPro" id="IPR002155">
    <property type="entry name" value="Thiolase"/>
</dbReference>
<evidence type="ECO:0000256" key="7">
    <source>
        <dbReference type="RuleBase" id="RU003557"/>
    </source>
</evidence>
<dbReference type="PANTHER" id="PTHR18919:SF107">
    <property type="entry name" value="ACETYL-COA ACETYLTRANSFERASE, CYTOSOLIC"/>
    <property type="match status" value="1"/>
</dbReference>
<dbReference type="CDD" id="cd00751">
    <property type="entry name" value="thiolase"/>
    <property type="match status" value="1"/>
</dbReference>
<dbReference type="PROSITE" id="PS00737">
    <property type="entry name" value="THIOLASE_2"/>
    <property type="match status" value="1"/>
</dbReference>
<accession>A0ABT4TEB2</accession>
<keyword evidence="3 7" id="KW-0808">Transferase</keyword>
<gene>
    <name evidence="10" type="ORF">O4U47_00875</name>
</gene>
<dbReference type="NCBIfam" id="TIGR01930">
    <property type="entry name" value="AcCoA-C-Actrans"/>
    <property type="match status" value="1"/>
</dbReference>
<dbReference type="SUPFAM" id="SSF53901">
    <property type="entry name" value="Thiolase-like"/>
    <property type="match status" value="2"/>
</dbReference>
<dbReference type="InterPro" id="IPR016039">
    <property type="entry name" value="Thiolase-like"/>
</dbReference>
<keyword evidence="11" id="KW-1185">Reference proteome</keyword>
<evidence type="ECO:0000313" key="10">
    <source>
        <dbReference type="EMBL" id="MDA2803049.1"/>
    </source>
</evidence>
<protein>
    <recommendedName>
        <fullName evidence="6">Probable acetyl-CoA acetyltransferase</fullName>
        <ecNumber evidence="2">2.3.1.9</ecNumber>
    </recommendedName>
    <alternativeName>
        <fullName evidence="5">Acetoacetyl-CoA thiolase</fullName>
    </alternativeName>
</protein>
<dbReference type="EC" id="2.3.1.9" evidence="2"/>
<dbReference type="Pfam" id="PF02803">
    <property type="entry name" value="Thiolase_C"/>
    <property type="match status" value="1"/>
</dbReference>
<evidence type="ECO:0000256" key="2">
    <source>
        <dbReference type="ARBA" id="ARBA00012705"/>
    </source>
</evidence>
<dbReference type="Pfam" id="PF00108">
    <property type="entry name" value="Thiolase_N"/>
    <property type="match status" value="1"/>
</dbReference>